<dbReference type="Proteomes" id="UP001153148">
    <property type="component" value="Unassembled WGS sequence"/>
</dbReference>
<comment type="caution">
    <text evidence="2">The sequence shown here is derived from an EMBL/GenBank/DDBJ whole genome shotgun (WGS) entry which is preliminary data.</text>
</comment>
<feature type="region of interest" description="Disordered" evidence="1">
    <location>
        <begin position="1"/>
        <end position="48"/>
    </location>
</feature>
<reference evidence="2" key="1">
    <citation type="submission" date="2021-03" db="EMBL/GenBank/DDBJ databases">
        <authorList>
            <person name="Tran Van P."/>
        </authorList>
    </citation>
    <scope>NUCLEOTIDE SEQUENCE</scope>
</reference>
<feature type="non-terminal residue" evidence="2">
    <location>
        <position position="70"/>
    </location>
</feature>
<evidence type="ECO:0000313" key="2">
    <source>
        <dbReference type="EMBL" id="CAG2057971.1"/>
    </source>
</evidence>
<protein>
    <submittedName>
        <fullName evidence="2">Uncharacterized protein</fullName>
    </submittedName>
</protein>
<sequence>MSSVGRSASRGGKGGKLDACTTSKPQKADSKSDSPKGLDPKIQPTAEQMRIAQIIDTRTEDPDLKDKIKQ</sequence>
<accession>A0ABN7NTS6</accession>
<dbReference type="Gene3D" id="1.10.8.10">
    <property type="entry name" value="DNA helicase RuvA subunit, C-terminal domain"/>
    <property type="match status" value="1"/>
</dbReference>
<dbReference type="EMBL" id="CAJPIN010006381">
    <property type="protein sequence ID" value="CAG2057971.1"/>
    <property type="molecule type" value="Genomic_DNA"/>
</dbReference>
<feature type="compositionally biased region" description="Low complexity" evidence="1">
    <location>
        <begin position="1"/>
        <end position="10"/>
    </location>
</feature>
<keyword evidence="3" id="KW-1185">Reference proteome</keyword>
<organism evidence="2 3">
    <name type="scientific">Timema podura</name>
    <name type="common">Walking stick</name>
    <dbReference type="NCBI Taxonomy" id="61482"/>
    <lineage>
        <taxon>Eukaryota</taxon>
        <taxon>Metazoa</taxon>
        <taxon>Ecdysozoa</taxon>
        <taxon>Arthropoda</taxon>
        <taxon>Hexapoda</taxon>
        <taxon>Insecta</taxon>
        <taxon>Pterygota</taxon>
        <taxon>Neoptera</taxon>
        <taxon>Polyneoptera</taxon>
        <taxon>Phasmatodea</taxon>
        <taxon>Timematodea</taxon>
        <taxon>Timematoidea</taxon>
        <taxon>Timematidae</taxon>
        <taxon>Timema</taxon>
    </lineage>
</organism>
<evidence type="ECO:0000256" key="1">
    <source>
        <dbReference type="SAM" id="MobiDB-lite"/>
    </source>
</evidence>
<feature type="compositionally biased region" description="Basic and acidic residues" evidence="1">
    <location>
        <begin position="26"/>
        <end position="39"/>
    </location>
</feature>
<evidence type="ECO:0000313" key="3">
    <source>
        <dbReference type="Proteomes" id="UP001153148"/>
    </source>
</evidence>
<gene>
    <name evidence="2" type="ORF">TPAB3V08_LOCUS4946</name>
</gene>
<proteinExistence type="predicted"/>
<name>A0ABN7NTS6_TIMPD</name>